<protein>
    <recommendedName>
        <fullName evidence="1">PIR2-like helical domain-containing protein</fullName>
    </recommendedName>
</protein>
<accession>A0A811MFP8</accession>
<evidence type="ECO:0000259" key="1">
    <source>
        <dbReference type="Pfam" id="PF20235"/>
    </source>
</evidence>
<dbReference type="OrthoDB" id="683541at2759"/>
<dbReference type="EMBL" id="CAJGYO010000001">
    <property type="protein sequence ID" value="CAD6206423.1"/>
    <property type="molecule type" value="Genomic_DNA"/>
</dbReference>
<name>A0A811MFP8_9POAL</name>
<evidence type="ECO:0000313" key="3">
    <source>
        <dbReference type="Proteomes" id="UP000604825"/>
    </source>
</evidence>
<gene>
    <name evidence="2" type="ORF">NCGR_LOCUS4131</name>
</gene>
<feature type="domain" description="PIR2-like helical" evidence="1">
    <location>
        <begin position="194"/>
        <end position="305"/>
    </location>
</feature>
<dbReference type="Proteomes" id="UP000604825">
    <property type="component" value="Unassembled WGS sequence"/>
</dbReference>
<dbReference type="PANTHER" id="PTHR33120">
    <property type="entry name" value="EXPRESSED PROTEIN-RELATED"/>
    <property type="match status" value="1"/>
</dbReference>
<organism evidence="2 3">
    <name type="scientific">Miscanthus lutarioriparius</name>
    <dbReference type="NCBI Taxonomy" id="422564"/>
    <lineage>
        <taxon>Eukaryota</taxon>
        <taxon>Viridiplantae</taxon>
        <taxon>Streptophyta</taxon>
        <taxon>Embryophyta</taxon>
        <taxon>Tracheophyta</taxon>
        <taxon>Spermatophyta</taxon>
        <taxon>Magnoliopsida</taxon>
        <taxon>Liliopsida</taxon>
        <taxon>Poales</taxon>
        <taxon>Poaceae</taxon>
        <taxon>PACMAD clade</taxon>
        <taxon>Panicoideae</taxon>
        <taxon>Andropogonodae</taxon>
        <taxon>Andropogoneae</taxon>
        <taxon>Saccharinae</taxon>
        <taxon>Miscanthus</taxon>
    </lineage>
</organism>
<keyword evidence="3" id="KW-1185">Reference proteome</keyword>
<reference evidence="2" key="1">
    <citation type="submission" date="2020-10" db="EMBL/GenBank/DDBJ databases">
        <authorList>
            <person name="Han B."/>
            <person name="Lu T."/>
            <person name="Zhao Q."/>
            <person name="Huang X."/>
            <person name="Zhao Y."/>
        </authorList>
    </citation>
    <scope>NUCLEOTIDE SEQUENCE</scope>
</reference>
<dbReference type="InterPro" id="IPR046527">
    <property type="entry name" value="PIR2-like_helical"/>
</dbReference>
<feature type="domain" description="PIR2-like helical" evidence="1">
    <location>
        <begin position="23"/>
        <end position="73"/>
    </location>
</feature>
<dbReference type="Pfam" id="PF20235">
    <property type="entry name" value="PIR2-like_helical"/>
    <property type="match status" value="2"/>
</dbReference>
<evidence type="ECO:0000313" key="2">
    <source>
        <dbReference type="EMBL" id="CAD6206423.1"/>
    </source>
</evidence>
<dbReference type="AlphaFoldDB" id="A0A811MFP8"/>
<proteinExistence type="predicted"/>
<comment type="caution">
    <text evidence="2">The sequence shown here is derived from an EMBL/GenBank/DDBJ whole genome shotgun (WGS) entry which is preliminary data.</text>
</comment>
<sequence length="473" mass="53262">MSEITTNASSIFHLPPRVNRPKSLSQRRTIAQRSLEGLVTFLISYFRYLPVSEALHYLVLLKADLLVAVLLIEHIQGVGCRWFPISSPTMEVALRCAAMSASLPKPALFATRSLLLASRLEGLSKILTIDRGLSVYAIKQFHELLEEPLKEPPCSSEAVWQATLRLNRYIKGTASINTFPLEFKETLRTLLLQKIHLLYLKAIALLPRDALRIRHHQGLLKAGYCFGPANDPVTNIILNTIWYDAVFPPSKEFKVDMISTKSLVRVECRSLNGLLAFLRVVFPELSEHDAILYLLHSNANLEEAIFRAMRNLDMSSSYVDAYKAAADAAWHPQPDALAKFAVSTRPSFLPIFKASQMVSRTVTSSEVELIATYFSEKPCRGKSVPSVPELVPGAAKIVERHQQKFMANQYFIRRKAKAALKRYAKEKGIEYEHVICGANFDLPENGRHGYFRNRNGFPIHSCQFSGKTKVFTA</sequence>